<evidence type="ECO:0000313" key="2">
    <source>
        <dbReference type="EMBL" id="QHT89113.1"/>
    </source>
</evidence>
<keyword evidence="1" id="KW-0472">Membrane</keyword>
<evidence type="ECO:0000256" key="1">
    <source>
        <dbReference type="SAM" id="Phobius"/>
    </source>
</evidence>
<dbReference type="EMBL" id="MN740136">
    <property type="protein sequence ID" value="QHT89113.1"/>
    <property type="molecule type" value="Genomic_DNA"/>
</dbReference>
<keyword evidence="1" id="KW-1133">Transmembrane helix</keyword>
<dbReference type="AlphaFoldDB" id="A0A6C0IAR3"/>
<reference evidence="2" key="1">
    <citation type="journal article" date="2020" name="Nature">
        <title>Giant virus diversity and host interactions through global metagenomics.</title>
        <authorList>
            <person name="Schulz F."/>
            <person name="Roux S."/>
            <person name="Paez-Espino D."/>
            <person name="Jungbluth S."/>
            <person name="Walsh D.A."/>
            <person name="Denef V.J."/>
            <person name="McMahon K.D."/>
            <person name="Konstantinidis K.T."/>
            <person name="Eloe-Fadrosh E.A."/>
            <person name="Kyrpides N.C."/>
            <person name="Woyke T."/>
        </authorList>
    </citation>
    <scope>NUCLEOTIDE SEQUENCE</scope>
    <source>
        <strain evidence="2">GVMAG-M-3300023184-53</strain>
    </source>
</reference>
<name>A0A6C0IAR3_9ZZZZ</name>
<protein>
    <submittedName>
        <fullName evidence="2">Uncharacterized protein</fullName>
    </submittedName>
</protein>
<proteinExistence type="predicted"/>
<organism evidence="2">
    <name type="scientific">viral metagenome</name>
    <dbReference type="NCBI Taxonomy" id="1070528"/>
    <lineage>
        <taxon>unclassified sequences</taxon>
        <taxon>metagenomes</taxon>
        <taxon>organismal metagenomes</taxon>
    </lineage>
</organism>
<keyword evidence="1" id="KW-0812">Transmembrane</keyword>
<sequence>MESRRKYVDYETTEVVNDYLVDTCSEHTFLCANKELCAKNTSHLGDLKNINKICKDFELSGKCSRDVDLCTVTVPNGITTSKKNVTTTFMNIIVPIPGSTDEYGNIKFLRLPPLSGSKIPGSDDICNSCACFERFAVAPGTQSGENSKYTSPGQSDCLFRSGFEFYYYPLDVENITAEIVNEPDVILGNYKVVSKNIIYANNNEDLFVDNLYDILIKNGISSAVAFSFITKTLWPNDNNVLLQLKLHIKNKKLTELKDKQKFNFSKNVISLYIIFIIFVILLLFNLM</sequence>
<accession>A0A6C0IAR3</accession>
<feature type="transmembrane region" description="Helical" evidence="1">
    <location>
        <begin position="267"/>
        <end position="286"/>
    </location>
</feature>